<feature type="compositionally biased region" description="Polar residues" evidence="8">
    <location>
        <begin position="26"/>
        <end position="35"/>
    </location>
</feature>
<dbReference type="GO" id="GO:0003995">
    <property type="term" value="F:acyl-CoA dehydrogenase activity"/>
    <property type="evidence" value="ECO:0007669"/>
    <property type="project" value="TreeGrafter"/>
</dbReference>
<dbReference type="Pfam" id="PF02770">
    <property type="entry name" value="Acyl-CoA_dh_M"/>
    <property type="match status" value="1"/>
</dbReference>
<dbReference type="InterPro" id="IPR036250">
    <property type="entry name" value="AcylCo_DH-like_C"/>
</dbReference>
<feature type="domain" description="Acyl-CoA oxidase/dehydrogenase middle" evidence="10">
    <location>
        <begin position="151"/>
        <end position="253"/>
    </location>
</feature>
<reference evidence="12 13" key="1">
    <citation type="submission" date="2016-03" db="EMBL/GenBank/DDBJ databases">
        <title>Draft genome sequence of the Fonsecaea monophora CBS 269.37.</title>
        <authorList>
            <person name="Bombassaro A."/>
            <person name="Vinicius W.A."/>
            <person name="De Hoog S."/>
            <person name="Sun J."/>
            <person name="Souza E.M."/>
            <person name="Raittz R.T."/>
            <person name="Costa F."/>
            <person name="Leao A.C."/>
            <person name="Tadra-Sfeir M.Z."/>
            <person name="Baura V."/>
            <person name="Balsanelli E."/>
            <person name="Pedrosa F.O."/>
            <person name="Moreno L.F."/>
            <person name="Steffens M.B."/>
            <person name="Xi L."/>
            <person name="Bocca A.L."/>
            <person name="Felipe M.S."/>
            <person name="Teixeira M."/>
            <person name="Telles Filho F.Q."/>
            <person name="Azevedo C.M."/>
            <person name="Gomes R."/>
            <person name="Vicente V.A."/>
        </authorList>
    </citation>
    <scope>NUCLEOTIDE SEQUENCE [LARGE SCALE GENOMIC DNA]</scope>
    <source>
        <strain evidence="12 13">CBS 269.37</strain>
    </source>
</reference>
<dbReference type="GO" id="GO:0050660">
    <property type="term" value="F:flavin adenine dinucleotide binding"/>
    <property type="evidence" value="ECO:0007669"/>
    <property type="project" value="InterPro"/>
</dbReference>
<dbReference type="InterPro" id="IPR006091">
    <property type="entry name" value="Acyl-CoA_Oxase/DH_mid-dom"/>
</dbReference>
<keyword evidence="6 7" id="KW-0560">Oxidoreductase</keyword>
<feature type="region of interest" description="Disordered" evidence="8">
    <location>
        <begin position="21"/>
        <end position="43"/>
    </location>
</feature>
<dbReference type="PANTHER" id="PTHR48083">
    <property type="entry name" value="MEDIUM-CHAIN SPECIFIC ACYL-COA DEHYDROGENASE, MITOCHONDRIAL-RELATED"/>
    <property type="match status" value="1"/>
</dbReference>
<dbReference type="SUPFAM" id="SSF56645">
    <property type="entry name" value="Acyl-CoA dehydrogenase NM domain-like"/>
    <property type="match status" value="1"/>
</dbReference>
<proteinExistence type="inferred from homology"/>
<gene>
    <name evidence="12" type="ORF">AYO21_02038</name>
</gene>
<evidence type="ECO:0000259" key="10">
    <source>
        <dbReference type="Pfam" id="PF02770"/>
    </source>
</evidence>
<dbReference type="RefSeq" id="XP_022515763.1">
    <property type="nucleotide sequence ID" value="XM_022652019.1"/>
</dbReference>
<evidence type="ECO:0000256" key="1">
    <source>
        <dbReference type="ARBA" id="ARBA00001974"/>
    </source>
</evidence>
<dbReference type="Gene3D" id="1.20.140.10">
    <property type="entry name" value="Butyryl-CoA Dehydrogenase, subunit A, domain 3"/>
    <property type="match status" value="1"/>
</dbReference>
<dbReference type="Gene3D" id="2.40.110.10">
    <property type="entry name" value="Butyryl-CoA Dehydrogenase, subunit A, domain 2"/>
    <property type="match status" value="1"/>
</dbReference>
<keyword evidence="5 7" id="KW-0274">FAD</keyword>
<evidence type="ECO:0000259" key="11">
    <source>
        <dbReference type="Pfam" id="PF02771"/>
    </source>
</evidence>
<dbReference type="InterPro" id="IPR037069">
    <property type="entry name" value="AcylCoA_DH/ox_N_sf"/>
</dbReference>
<evidence type="ECO:0000313" key="13">
    <source>
        <dbReference type="Proteomes" id="UP000077002"/>
    </source>
</evidence>
<dbReference type="PANTHER" id="PTHR48083:SF13">
    <property type="entry name" value="ACYL-COA DEHYDROGENASE FAMILY MEMBER 11"/>
    <property type="match status" value="1"/>
</dbReference>
<dbReference type="GeneID" id="34597215"/>
<dbReference type="FunFam" id="2.40.110.10:FF:000002">
    <property type="entry name" value="Acyl-CoA dehydrogenase fadE12"/>
    <property type="match status" value="1"/>
</dbReference>
<evidence type="ECO:0000256" key="6">
    <source>
        <dbReference type="ARBA" id="ARBA00023002"/>
    </source>
</evidence>
<dbReference type="InterPro" id="IPR009100">
    <property type="entry name" value="AcylCoA_DH/oxidase_NM_dom_sf"/>
</dbReference>
<keyword evidence="4 7" id="KW-0285">Flavoprotein</keyword>
<feature type="domain" description="Acyl-CoA dehydrogenase/oxidase N-terminal" evidence="11">
    <location>
        <begin position="66"/>
        <end position="147"/>
    </location>
</feature>
<evidence type="ECO:0000256" key="5">
    <source>
        <dbReference type="ARBA" id="ARBA00022827"/>
    </source>
</evidence>
<dbReference type="EMBL" id="LVKK01000008">
    <property type="protein sequence ID" value="OAG43811.1"/>
    <property type="molecule type" value="Genomic_DNA"/>
</dbReference>
<evidence type="ECO:0000256" key="8">
    <source>
        <dbReference type="SAM" id="MobiDB-lite"/>
    </source>
</evidence>
<dbReference type="GO" id="GO:0033539">
    <property type="term" value="P:fatty acid beta-oxidation using acyl-CoA dehydrogenase"/>
    <property type="evidence" value="ECO:0007669"/>
    <property type="project" value="TreeGrafter"/>
</dbReference>
<dbReference type="InterPro" id="IPR009075">
    <property type="entry name" value="AcylCo_DH/oxidase_C"/>
</dbReference>
<dbReference type="InterPro" id="IPR050741">
    <property type="entry name" value="Acyl-CoA_dehydrogenase"/>
</dbReference>
<dbReference type="Proteomes" id="UP000077002">
    <property type="component" value="Unassembled WGS sequence"/>
</dbReference>
<evidence type="ECO:0000256" key="4">
    <source>
        <dbReference type="ARBA" id="ARBA00022630"/>
    </source>
</evidence>
<organism evidence="12 13">
    <name type="scientific">Fonsecaea monophora</name>
    <dbReference type="NCBI Taxonomy" id="254056"/>
    <lineage>
        <taxon>Eukaryota</taxon>
        <taxon>Fungi</taxon>
        <taxon>Dikarya</taxon>
        <taxon>Ascomycota</taxon>
        <taxon>Pezizomycotina</taxon>
        <taxon>Eurotiomycetes</taxon>
        <taxon>Chaetothyriomycetidae</taxon>
        <taxon>Chaetothyriales</taxon>
        <taxon>Herpotrichiellaceae</taxon>
        <taxon>Fonsecaea</taxon>
    </lineage>
</organism>
<dbReference type="InterPro" id="IPR013786">
    <property type="entry name" value="AcylCoA_DH/ox_N"/>
</dbReference>
<dbReference type="GO" id="GO:0005737">
    <property type="term" value="C:cytoplasm"/>
    <property type="evidence" value="ECO:0007669"/>
    <property type="project" value="TreeGrafter"/>
</dbReference>
<feature type="domain" description="Acyl-CoA dehydrogenase/oxidase C-terminal" evidence="9">
    <location>
        <begin position="265"/>
        <end position="416"/>
    </location>
</feature>
<protein>
    <submittedName>
        <fullName evidence="12">Acyl-CoA dehydrogenase</fullName>
    </submittedName>
</protein>
<comment type="caution">
    <text evidence="12">The sequence shown here is derived from an EMBL/GenBank/DDBJ whole genome shotgun (WGS) entry which is preliminary data.</text>
</comment>
<evidence type="ECO:0000313" key="12">
    <source>
        <dbReference type="EMBL" id="OAG43811.1"/>
    </source>
</evidence>
<keyword evidence="13" id="KW-1185">Reference proteome</keyword>
<comment type="cofactor">
    <cofactor evidence="1 7">
        <name>FAD</name>
        <dbReference type="ChEBI" id="CHEBI:57692"/>
    </cofactor>
</comment>
<evidence type="ECO:0000256" key="3">
    <source>
        <dbReference type="ARBA" id="ARBA00011738"/>
    </source>
</evidence>
<evidence type="ECO:0000256" key="2">
    <source>
        <dbReference type="ARBA" id="ARBA00009347"/>
    </source>
</evidence>
<evidence type="ECO:0000256" key="7">
    <source>
        <dbReference type="RuleBase" id="RU362125"/>
    </source>
</evidence>
<sequence>MAPASSRIPALLRDQISHRARKTLDATASRSSTDTPIPHPGVPAESVFEAQLNTRENGRWTNPPVLEDLKRSARSLGLWNLFLSTHSEGAGYTNLEYALMAECLGMSRLAPEATNNSAPDTGNMEILANYGTPEQKRRWLEPLLKGEIRSAYVMTEPNVASSDATNVRLSMARDGDHYVLNGSKWWISSAGDPRCKIYIVIGKTNPSHPDKYKQQSMIIVPADTPGIKVTRLLSVYGFDDAPLGHGHLTFNNVRVPASNMLLGEGRGFEIMQGRMGPGRIHHAMRCIGFAERALDWMLSRANDKNKQPFGKVLSEHGAMVENIARCRIEIDAARLVVLNAAAKIDQVKAKGAMKEIAEAKIFVPQVTCTVIDRAIQAFGAEGVSQDTPLAAMWAAARIVRIADGPDEVHLRQLGRNENKRAAAVQALLDDQKGRTNSMLEWYGVQDPLGAIQVPRASKL</sequence>
<comment type="similarity">
    <text evidence="2 7">Belongs to the acyl-CoA dehydrogenase family.</text>
</comment>
<dbReference type="Pfam" id="PF00441">
    <property type="entry name" value="Acyl-CoA_dh_1"/>
    <property type="match status" value="1"/>
</dbReference>
<dbReference type="OrthoDB" id="434771at2759"/>
<accession>A0A177FJ75</accession>
<dbReference type="Gene3D" id="1.10.540.10">
    <property type="entry name" value="Acyl-CoA dehydrogenase/oxidase, N-terminal domain"/>
    <property type="match status" value="1"/>
</dbReference>
<dbReference type="SUPFAM" id="SSF47203">
    <property type="entry name" value="Acyl-CoA dehydrogenase C-terminal domain-like"/>
    <property type="match status" value="1"/>
</dbReference>
<dbReference type="AlphaFoldDB" id="A0A177FJ75"/>
<comment type="subunit">
    <text evidence="3">Homodimer.</text>
</comment>
<dbReference type="InterPro" id="IPR046373">
    <property type="entry name" value="Acyl-CoA_Oxase/DH_mid-dom_sf"/>
</dbReference>
<evidence type="ECO:0000259" key="9">
    <source>
        <dbReference type="Pfam" id="PF00441"/>
    </source>
</evidence>
<dbReference type="Pfam" id="PF02771">
    <property type="entry name" value="Acyl-CoA_dh_N"/>
    <property type="match status" value="1"/>
</dbReference>
<name>A0A177FJ75_9EURO</name>